<dbReference type="EMBL" id="JACXXJ020000005">
    <property type="protein sequence ID" value="MBF2715071.1"/>
    <property type="molecule type" value="Genomic_DNA"/>
</dbReference>
<sequence>MANDEIGTPERDVTGDNVAKRNANTDADVLVDATAAPNPYYCPQSAFEKEIKRVAQSYKDSDGELKDLLAKQSSGTLDQGLTSYITPHAEQSRLDYLQSLPSSEWLAGKGKANGGAAYNLTGWEALSFRGPHENMSRLEMIEALDQQMQEAKAAGNPEVFKALCKQKQNINASTSTAEIDNQKMVMVGLMAALPMPGGAGRMPKPSSGGRGIFFRRAQPATVAAESRAGPAAAAKSGANPAAAAKSGASPAAVVGEPVSVANGEYLETWRDFLIPGTLGFDGSRYMGLKLALPARYTRPLGPCQISMFDEVFSNPARGKLLFHTADGKAVDFDRPFNFLPSLNAAFPHLELKAPWLKQLELKDRGIVKHFRQYDDDVYRLEKLDDLNGNSLTFERSDAGWLEKIEGPDGLSLIFDNDAQGQRTRIALIGTEGSELELARYTYDAKGRMREATCAFGMSVHYVWERDRDLLVSWNNLTRQSETHFTYDDDGRVVHTRTNGIWNNDRFDYREGETDYLPGGVEAQAQTFRYDEHENVTAEIDALGGVVAHGYDRHGFRISTKNQNGYESRTRYDVHGNVKELTDPEGRSTVYGWGDNGELLIAIDGAGNKRTYKHDDNANVISEKDAEGHETRLVRDARGRVVETHFPNGAIERRAWDAHNRLASVTDVKGNTSRFVYDAFGRLVETIGPTGAVTKHIYRAGAGGFDTVSAVIRADGVQVTRSFDGAGQLATVTDGEGRMWHYRYGAFGVLQAIVDPKGGELKLATDIEGRVISVTNAVGRVYSFERDAAGRVVAEEDFDGRVWHYARDAAGQIIETVKPDGAKLRYAYDKSGLIKRIEGFTAKGEPEDITRFWYDARGLLISAENSAALVEFERDRNGRIIGESLNGRRIKSRRDAMGNRILREITGAGGSLAQYIRDPLGAVEQMVAGDTEITFKRDVLGRETERRMGGFHLLQRFDAAGQLAAQAAGPAVAGGLDVSRLGWNIPGGGGERSARARPGHIHRVYEYDRAFAPTSIEDGLWGKRQYTYDDNGQLTDSEAAFGSERFQYDEARNLAGASSSVTIAEQPTPYGRAFDETFGSIVPAPKPSGWQTSAGGVVQIARGPKGEKIQLLHDDCGRLIERRVERDGFRSQRWRYRWDAHDRLVGVTTLEGEEWLFRYDAFGRRVSKVRRFAEKDRHRAALRWPSLVNGDGVPRQTKTASDATDTDHDLPEVGTAYLWDGDHMVAEAPLSLDGHIAWDQATHWHFEAGSHRLLAKQLPSGEMLAIVSDHLGTPKEMFDAKGTLIWAADHHVWGAIRTTKTFGSLAALPKHNRPPDELHCPWRFPGQYEDAETGLCYNRHRHYDPLTGQYASPDPIGLAGGDRPQGYVDNPSMCLDLFGMAQTVGRWMSKTEYEGMRASGRAQEGGGGQTFVATSGPDSFRKQAPPGSIYVEFKVESRHLLKGGREDWKKLIGPSASASQKRMLEKQGGEILPSVYDMRKIEVK</sequence>
<dbReference type="NCBIfam" id="TIGR01643">
    <property type="entry name" value="YD_repeat_2x"/>
    <property type="match status" value="8"/>
</dbReference>
<dbReference type="PANTHER" id="PTHR32305:SF15">
    <property type="entry name" value="PROTEIN RHSA-RELATED"/>
    <property type="match status" value="1"/>
</dbReference>
<name>A0AAE2RB56_AGRVI</name>
<evidence type="ECO:0000259" key="5">
    <source>
        <dbReference type="Pfam" id="PF25023"/>
    </source>
</evidence>
<dbReference type="InterPro" id="IPR057938">
    <property type="entry name" value="TreTu_C"/>
</dbReference>
<accession>A0AAE2RB56</accession>
<dbReference type="Pfam" id="PF25023">
    <property type="entry name" value="TEN_YD-shell"/>
    <property type="match status" value="1"/>
</dbReference>
<dbReference type="Proteomes" id="UP000655037">
    <property type="component" value="Unassembled WGS sequence"/>
</dbReference>
<feature type="domain" description="TreTu toxin C-terminal" evidence="4">
    <location>
        <begin position="1381"/>
        <end position="1477"/>
    </location>
</feature>
<dbReference type="Pfam" id="PF03527">
    <property type="entry name" value="RHS"/>
    <property type="match status" value="1"/>
</dbReference>
<evidence type="ECO:0000259" key="3">
    <source>
        <dbReference type="Pfam" id="PF03527"/>
    </source>
</evidence>
<dbReference type="InterPro" id="IPR050708">
    <property type="entry name" value="T6SS_VgrG/RHS"/>
</dbReference>
<comment type="caution">
    <text evidence="6">The sequence shown here is derived from an EMBL/GenBank/DDBJ whole genome shotgun (WGS) entry which is preliminary data.</text>
</comment>
<dbReference type="Gene3D" id="2.180.10.10">
    <property type="entry name" value="RHS repeat-associated core"/>
    <property type="match status" value="3"/>
</dbReference>
<dbReference type="InterPro" id="IPR006530">
    <property type="entry name" value="YD"/>
</dbReference>
<gene>
    <name evidence="6" type="ORF">IEI95_012695</name>
</gene>
<keyword evidence="1" id="KW-0677">Repeat</keyword>
<evidence type="ECO:0000259" key="4">
    <source>
        <dbReference type="Pfam" id="PF24691"/>
    </source>
</evidence>
<dbReference type="PRINTS" id="PR00394">
    <property type="entry name" value="RHSPROTEIN"/>
</dbReference>
<dbReference type="RefSeq" id="WP_194416511.1">
    <property type="nucleotide sequence ID" value="NZ_JACXXJ020000005.1"/>
</dbReference>
<evidence type="ECO:0000256" key="1">
    <source>
        <dbReference type="ARBA" id="ARBA00022737"/>
    </source>
</evidence>
<dbReference type="Pfam" id="PF24691">
    <property type="entry name" value="TreTu_C"/>
    <property type="match status" value="1"/>
</dbReference>
<dbReference type="InterPro" id="IPR022385">
    <property type="entry name" value="Rhs_assc_core"/>
</dbReference>
<proteinExistence type="predicted"/>
<feature type="domain" description="Teneurin-like YD-shell" evidence="5">
    <location>
        <begin position="717"/>
        <end position="835"/>
    </location>
</feature>
<feature type="region of interest" description="Disordered" evidence="2">
    <location>
        <begin position="1398"/>
        <end position="1418"/>
    </location>
</feature>
<evidence type="ECO:0000313" key="7">
    <source>
        <dbReference type="Proteomes" id="UP000655037"/>
    </source>
</evidence>
<reference evidence="6" key="1">
    <citation type="submission" date="2020-11" db="EMBL/GenBank/DDBJ databases">
        <title>Agrobacterium vitis strain K377 genome.</title>
        <authorList>
            <person name="Xi H."/>
        </authorList>
    </citation>
    <scope>NUCLEOTIDE SEQUENCE</scope>
    <source>
        <strain evidence="6">K377</strain>
    </source>
</reference>
<evidence type="ECO:0000313" key="6">
    <source>
        <dbReference type="EMBL" id="MBF2715071.1"/>
    </source>
</evidence>
<dbReference type="InterPro" id="IPR056823">
    <property type="entry name" value="TEN-like_YD-shell"/>
</dbReference>
<dbReference type="PANTHER" id="PTHR32305">
    <property type="match status" value="1"/>
</dbReference>
<feature type="region of interest" description="Disordered" evidence="2">
    <location>
        <begin position="1"/>
        <end position="20"/>
    </location>
</feature>
<dbReference type="Pfam" id="PF05593">
    <property type="entry name" value="RHS_repeat"/>
    <property type="match status" value="3"/>
</dbReference>
<feature type="domain" description="RHS protein conserved region" evidence="3">
    <location>
        <begin position="1266"/>
        <end position="1297"/>
    </location>
</feature>
<organism evidence="6 7">
    <name type="scientific">Agrobacterium vitis</name>
    <name type="common">Rhizobium vitis</name>
    <dbReference type="NCBI Taxonomy" id="373"/>
    <lineage>
        <taxon>Bacteria</taxon>
        <taxon>Pseudomonadati</taxon>
        <taxon>Pseudomonadota</taxon>
        <taxon>Alphaproteobacteria</taxon>
        <taxon>Hyphomicrobiales</taxon>
        <taxon>Rhizobiaceae</taxon>
        <taxon>Rhizobium/Agrobacterium group</taxon>
        <taxon>Agrobacterium</taxon>
    </lineage>
</organism>
<dbReference type="InterPro" id="IPR001826">
    <property type="entry name" value="RHS"/>
</dbReference>
<protein>
    <submittedName>
        <fullName evidence="6">RHS repeat protein</fullName>
    </submittedName>
</protein>
<evidence type="ECO:0000256" key="2">
    <source>
        <dbReference type="SAM" id="MobiDB-lite"/>
    </source>
</evidence>
<dbReference type="SUPFAM" id="SSF63829">
    <property type="entry name" value="Calcium-dependent phosphotriesterase"/>
    <property type="match status" value="1"/>
</dbReference>
<dbReference type="InterPro" id="IPR031325">
    <property type="entry name" value="RHS_repeat"/>
</dbReference>
<dbReference type="NCBIfam" id="TIGR03696">
    <property type="entry name" value="Rhs_assc_core"/>
    <property type="match status" value="1"/>
</dbReference>